<organism evidence="1 2">
    <name type="scientific">Plectus sambesii</name>
    <dbReference type="NCBI Taxonomy" id="2011161"/>
    <lineage>
        <taxon>Eukaryota</taxon>
        <taxon>Metazoa</taxon>
        <taxon>Ecdysozoa</taxon>
        <taxon>Nematoda</taxon>
        <taxon>Chromadorea</taxon>
        <taxon>Plectida</taxon>
        <taxon>Plectina</taxon>
        <taxon>Plectoidea</taxon>
        <taxon>Plectidae</taxon>
        <taxon>Plectus</taxon>
    </lineage>
</organism>
<protein>
    <submittedName>
        <fullName evidence="2">Uncharacterized protein</fullName>
    </submittedName>
</protein>
<dbReference type="Proteomes" id="UP000887566">
    <property type="component" value="Unplaced"/>
</dbReference>
<reference evidence="2" key="1">
    <citation type="submission" date="2022-11" db="UniProtKB">
        <authorList>
            <consortium name="WormBaseParasite"/>
        </authorList>
    </citation>
    <scope>IDENTIFICATION</scope>
</reference>
<proteinExistence type="predicted"/>
<dbReference type="WBParaSite" id="PSAMB.scaffold182size68474.g2939.t1">
    <property type="protein sequence ID" value="PSAMB.scaffold182size68474.g2939.t1"/>
    <property type="gene ID" value="PSAMB.scaffold182size68474.g2939"/>
</dbReference>
<name>A0A914VDT5_9BILA</name>
<evidence type="ECO:0000313" key="2">
    <source>
        <dbReference type="WBParaSite" id="PSAMB.scaffold182size68474.g2939.t1"/>
    </source>
</evidence>
<evidence type="ECO:0000313" key="1">
    <source>
        <dbReference type="Proteomes" id="UP000887566"/>
    </source>
</evidence>
<dbReference type="AlphaFoldDB" id="A0A914VDT5"/>
<keyword evidence="1" id="KW-1185">Reference proteome</keyword>
<sequence length="87" mass="9929">MRRRLTPAQFVRRSSIERAMRVFFLLFVLAFSAVFGASLPSPAPSAFKFDPIDVAQKKSVLRAGRLWARVFLNDIGQHKQPNFVGRH</sequence>
<accession>A0A914VDT5</accession>